<keyword evidence="4" id="KW-1185">Reference proteome</keyword>
<evidence type="ECO:0000259" key="2">
    <source>
        <dbReference type="Pfam" id="PF07993"/>
    </source>
</evidence>
<dbReference type="SUPFAM" id="SSF51735">
    <property type="entry name" value="NAD(P)-binding Rossmann-fold domains"/>
    <property type="match status" value="1"/>
</dbReference>
<evidence type="ECO:0000256" key="1">
    <source>
        <dbReference type="RuleBase" id="RU363097"/>
    </source>
</evidence>
<dbReference type="GO" id="GO:0005777">
    <property type="term" value="C:peroxisome"/>
    <property type="evidence" value="ECO:0007669"/>
    <property type="project" value="TreeGrafter"/>
</dbReference>
<gene>
    <name evidence="3" type="ORF">R3P38DRAFT_3310925</name>
</gene>
<dbReference type="PANTHER" id="PTHR11011">
    <property type="entry name" value="MALE STERILITY PROTEIN 2-RELATED"/>
    <property type="match status" value="1"/>
</dbReference>
<name>A0AAW0CLA4_9AGAR</name>
<keyword evidence="1" id="KW-0560">Oxidoreductase</keyword>
<dbReference type="InterPro" id="IPR013120">
    <property type="entry name" value="FAR_NAD-bd"/>
</dbReference>
<dbReference type="GO" id="GO:0080019">
    <property type="term" value="F:alcohol-forming very long-chain fatty acyl-CoA reductase activity"/>
    <property type="evidence" value="ECO:0007669"/>
    <property type="project" value="InterPro"/>
</dbReference>
<dbReference type="Gene3D" id="3.40.50.720">
    <property type="entry name" value="NAD(P)-binding Rossmann-like Domain"/>
    <property type="match status" value="1"/>
</dbReference>
<sequence>MSMDDPCAFFREQTILLTGGTGGLGGCLLYKLTMKLDVRKIYAVVRGSTEAAKSQWKETMPEHIENMLATKKIELVLGDITEQGFGIEESVLREMAGSVTVIIHAAANINWLSTMPLKETIGNNCLPVLHLAQVAATFEKLTKFVFVSTAYANSFLPDGIVEEKIYPRGNAERHLTQILKEGRVSEGVNRGFASPYTFAKHLAEQLLLSRNPSLPILIVRPTAIGPAISEPYPYYSRRSSCPLSRYIEKYMSAPDSGIFHVSPLHHAGTTIFDEIPVDIASNLILLHVMHGTQGIVHAGAESYVLWTLARVHQDIVAHFPYVPGSQKGPSFRYVSDKSIEQGKYANFWKMMGADWHFLNTASKRFVSVEGPLSISLGGHDATKFMLERTRLISEDIRRRRASQISTKL</sequence>
<comment type="function">
    <text evidence="1">Catalyzes the reduction of fatty acyl-CoA to fatty alcohols.</text>
</comment>
<dbReference type="EMBL" id="JAWWNJ010000016">
    <property type="protein sequence ID" value="KAK7039659.1"/>
    <property type="molecule type" value="Genomic_DNA"/>
</dbReference>
<keyword evidence="1" id="KW-0444">Lipid biosynthesis</keyword>
<dbReference type="InterPro" id="IPR026055">
    <property type="entry name" value="FAR"/>
</dbReference>
<dbReference type="PANTHER" id="PTHR11011:SF45">
    <property type="entry name" value="FATTY ACYL-COA REDUCTASE CG8306-RELATED"/>
    <property type="match status" value="1"/>
</dbReference>
<accession>A0AAW0CLA4</accession>
<dbReference type="Pfam" id="PF07993">
    <property type="entry name" value="NAD_binding_4"/>
    <property type="match status" value="1"/>
</dbReference>
<proteinExistence type="inferred from homology"/>
<dbReference type="Proteomes" id="UP001362999">
    <property type="component" value="Unassembled WGS sequence"/>
</dbReference>
<dbReference type="GO" id="GO:0035336">
    <property type="term" value="P:long-chain fatty-acyl-CoA metabolic process"/>
    <property type="evidence" value="ECO:0007669"/>
    <property type="project" value="TreeGrafter"/>
</dbReference>
<comment type="similarity">
    <text evidence="1">Belongs to the fatty acyl-CoA reductase family.</text>
</comment>
<reference evidence="3 4" key="1">
    <citation type="journal article" date="2024" name="J Genomics">
        <title>Draft genome sequencing and assembly of Favolaschia claudopus CIRM-BRFM 2984 isolated from oak limbs.</title>
        <authorList>
            <person name="Navarro D."/>
            <person name="Drula E."/>
            <person name="Chaduli D."/>
            <person name="Cazenave R."/>
            <person name="Ahrendt S."/>
            <person name="Wang J."/>
            <person name="Lipzen A."/>
            <person name="Daum C."/>
            <person name="Barry K."/>
            <person name="Grigoriev I.V."/>
            <person name="Favel A."/>
            <person name="Rosso M.N."/>
            <person name="Martin F."/>
        </authorList>
    </citation>
    <scope>NUCLEOTIDE SEQUENCE [LARGE SCALE GENOMIC DNA]</scope>
    <source>
        <strain evidence="3 4">CIRM-BRFM 2984</strain>
    </source>
</reference>
<dbReference type="AlphaFoldDB" id="A0AAW0CLA4"/>
<dbReference type="InterPro" id="IPR036291">
    <property type="entry name" value="NAD(P)-bd_dom_sf"/>
</dbReference>
<evidence type="ECO:0000313" key="3">
    <source>
        <dbReference type="EMBL" id="KAK7039659.1"/>
    </source>
</evidence>
<comment type="catalytic activity">
    <reaction evidence="1">
        <text>a long-chain fatty acyl-CoA + 2 NADPH + 2 H(+) = a long-chain primary fatty alcohol + 2 NADP(+) + CoA</text>
        <dbReference type="Rhea" id="RHEA:52716"/>
        <dbReference type="ChEBI" id="CHEBI:15378"/>
        <dbReference type="ChEBI" id="CHEBI:57287"/>
        <dbReference type="ChEBI" id="CHEBI:57783"/>
        <dbReference type="ChEBI" id="CHEBI:58349"/>
        <dbReference type="ChEBI" id="CHEBI:77396"/>
        <dbReference type="ChEBI" id="CHEBI:83139"/>
        <dbReference type="EC" id="1.2.1.84"/>
    </reaction>
</comment>
<organism evidence="3 4">
    <name type="scientific">Favolaschia claudopus</name>
    <dbReference type="NCBI Taxonomy" id="2862362"/>
    <lineage>
        <taxon>Eukaryota</taxon>
        <taxon>Fungi</taxon>
        <taxon>Dikarya</taxon>
        <taxon>Basidiomycota</taxon>
        <taxon>Agaricomycotina</taxon>
        <taxon>Agaricomycetes</taxon>
        <taxon>Agaricomycetidae</taxon>
        <taxon>Agaricales</taxon>
        <taxon>Marasmiineae</taxon>
        <taxon>Mycenaceae</taxon>
        <taxon>Favolaschia</taxon>
    </lineage>
</organism>
<comment type="caution">
    <text evidence="3">The sequence shown here is derived from an EMBL/GenBank/DDBJ whole genome shotgun (WGS) entry which is preliminary data.</text>
</comment>
<evidence type="ECO:0000313" key="4">
    <source>
        <dbReference type="Proteomes" id="UP001362999"/>
    </source>
</evidence>
<keyword evidence="1" id="KW-0443">Lipid metabolism</keyword>
<protein>
    <recommendedName>
        <fullName evidence="1">Fatty acyl-CoA reductase</fullName>
        <ecNumber evidence="1">1.2.1.84</ecNumber>
    </recommendedName>
</protein>
<dbReference type="EC" id="1.2.1.84" evidence="1"/>
<keyword evidence="1" id="KW-0521">NADP</keyword>
<dbReference type="GO" id="GO:0102965">
    <property type="term" value="F:alcohol-forming long-chain fatty acyl-CoA reductase activity"/>
    <property type="evidence" value="ECO:0007669"/>
    <property type="project" value="UniProtKB-EC"/>
</dbReference>
<feature type="domain" description="Thioester reductase (TE)" evidence="2">
    <location>
        <begin position="17"/>
        <end position="240"/>
    </location>
</feature>